<keyword evidence="5" id="KW-1185">Reference proteome</keyword>
<dbReference type="CDD" id="cd17534">
    <property type="entry name" value="REC_DC-like"/>
    <property type="match status" value="1"/>
</dbReference>
<dbReference type="InterPro" id="IPR011006">
    <property type="entry name" value="CheY-like_superfamily"/>
</dbReference>
<organism evidence="4 5">
    <name type="scientific">Sediminispirochaeta smaragdinae (strain DSM 11293 / JCM 15392 / SEBR 4228)</name>
    <name type="common">Spirochaeta smaragdinae</name>
    <dbReference type="NCBI Taxonomy" id="573413"/>
    <lineage>
        <taxon>Bacteria</taxon>
        <taxon>Pseudomonadati</taxon>
        <taxon>Spirochaetota</taxon>
        <taxon>Spirochaetia</taxon>
        <taxon>Spirochaetales</taxon>
        <taxon>Spirochaetaceae</taxon>
        <taxon>Sediminispirochaeta</taxon>
    </lineage>
</organism>
<dbReference type="GO" id="GO:0000160">
    <property type="term" value="P:phosphorelay signal transduction system"/>
    <property type="evidence" value="ECO:0007669"/>
    <property type="project" value="InterPro"/>
</dbReference>
<dbReference type="SUPFAM" id="SSF52172">
    <property type="entry name" value="CheY-like"/>
    <property type="match status" value="1"/>
</dbReference>
<dbReference type="PANTHER" id="PTHR44591:SF3">
    <property type="entry name" value="RESPONSE REGULATORY DOMAIN-CONTAINING PROTEIN"/>
    <property type="match status" value="1"/>
</dbReference>
<gene>
    <name evidence="4" type="ordered locus">Spirs_3896</name>
</gene>
<proteinExistence type="predicted"/>
<evidence type="ECO:0000313" key="5">
    <source>
        <dbReference type="Proteomes" id="UP000002318"/>
    </source>
</evidence>
<dbReference type="InterPro" id="IPR050595">
    <property type="entry name" value="Bact_response_regulator"/>
</dbReference>
<protein>
    <submittedName>
        <fullName evidence="4">Response regulator receiver protein</fullName>
    </submittedName>
</protein>
<keyword evidence="1 2" id="KW-0597">Phosphoprotein</keyword>
<dbReference type="Gene3D" id="3.40.50.2300">
    <property type="match status" value="1"/>
</dbReference>
<dbReference type="eggNOG" id="COG0745">
    <property type="taxonomic scope" value="Bacteria"/>
</dbReference>
<dbReference type="PROSITE" id="PS50110">
    <property type="entry name" value="RESPONSE_REGULATORY"/>
    <property type="match status" value="1"/>
</dbReference>
<dbReference type="InterPro" id="IPR001789">
    <property type="entry name" value="Sig_transdc_resp-reg_receiver"/>
</dbReference>
<reference evidence="4 5" key="1">
    <citation type="journal article" date="2010" name="Stand. Genomic Sci.">
        <title>Complete genome sequence of Spirochaeta smaragdinae type strain (SEBR 4228).</title>
        <authorList>
            <person name="Mavromatis K."/>
            <person name="Yasawong M."/>
            <person name="Chertkov O."/>
            <person name="Lapidus A."/>
            <person name="Lucas S."/>
            <person name="Nolan M."/>
            <person name="Del Rio T.G."/>
            <person name="Tice H."/>
            <person name="Cheng J.F."/>
            <person name="Pitluck S."/>
            <person name="Liolios K."/>
            <person name="Ivanova N."/>
            <person name="Tapia R."/>
            <person name="Han C."/>
            <person name="Bruce D."/>
            <person name="Goodwin L."/>
            <person name="Pati A."/>
            <person name="Chen A."/>
            <person name="Palaniappan K."/>
            <person name="Land M."/>
            <person name="Hauser L."/>
            <person name="Chang Y.J."/>
            <person name="Jeffries C.D."/>
            <person name="Detter J.C."/>
            <person name="Rohde M."/>
            <person name="Brambilla E."/>
            <person name="Spring S."/>
            <person name="Goker M."/>
            <person name="Sikorski J."/>
            <person name="Woyke T."/>
            <person name="Bristow J."/>
            <person name="Eisen J.A."/>
            <person name="Markowitz V."/>
            <person name="Hugenholtz P."/>
            <person name="Klenk H.P."/>
            <person name="Kyrpides N.C."/>
        </authorList>
    </citation>
    <scope>NUCLEOTIDE SEQUENCE [LARGE SCALE GENOMIC DNA]</scope>
    <source>
        <strain evidence="5">DSM 11293 / JCM 15392 / SEBR 4228</strain>
    </source>
</reference>
<dbReference type="RefSeq" id="WP_013256440.1">
    <property type="nucleotide sequence ID" value="NC_014364.1"/>
</dbReference>
<dbReference type="Pfam" id="PF00072">
    <property type="entry name" value="Response_reg"/>
    <property type="match status" value="1"/>
</dbReference>
<dbReference type="EMBL" id="CP002116">
    <property type="protein sequence ID" value="ADK82981.1"/>
    <property type="molecule type" value="Genomic_DNA"/>
</dbReference>
<evidence type="ECO:0000259" key="3">
    <source>
        <dbReference type="PROSITE" id="PS50110"/>
    </source>
</evidence>
<evidence type="ECO:0000256" key="2">
    <source>
        <dbReference type="PROSITE-ProRule" id="PRU00169"/>
    </source>
</evidence>
<dbReference type="HOGENOM" id="CLU_000445_69_11_12"/>
<evidence type="ECO:0000313" key="4">
    <source>
        <dbReference type="EMBL" id="ADK82981.1"/>
    </source>
</evidence>
<sequence>MNSENMILLVEDEAMIAMNLTMKLRNAGYPISKIFASGEDVVRFAENRNPDLVLMDGRLAGEIDGVEAMRRLRKIHKNLPIIFITGYTNESFIEKAHELSPVACMTKPVNINQLIGHIKSVIYRQ</sequence>
<dbReference type="PANTHER" id="PTHR44591">
    <property type="entry name" value="STRESS RESPONSE REGULATOR PROTEIN 1"/>
    <property type="match status" value="1"/>
</dbReference>
<accession>E1R912</accession>
<dbReference type="AlphaFoldDB" id="E1R912"/>
<evidence type="ECO:0000256" key="1">
    <source>
        <dbReference type="ARBA" id="ARBA00022553"/>
    </source>
</evidence>
<dbReference type="STRING" id="573413.Spirs_3896"/>
<dbReference type="KEGG" id="ssm:Spirs_3896"/>
<feature type="domain" description="Response regulatory" evidence="3">
    <location>
        <begin position="6"/>
        <end position="122"/>
    </location>
</feature>
<feature type="modified residue" description="4-aspartylphosphate" evidence="2">
    <location>
        <position position="56"/>
    </location>
</feature>
<dbReference type="OrthoDB" id="5343928at2"/>
<name>E1R912_SEDSS</name>
<dbReference type="Proteomes" id="UP000002318">
    <property type="component" value="Chromosome"/>
</dbReference>
<dbReference type="SMART" id="SM00448">
    <property type="entry name" value="REC"/>
    <property type="match status" value="1"/>
</dbReference>